<gene>
    <name evidence="3" type="ORF">CVLEPA_LOCUS25737</name>
</gene>
<name>A0ABP0GM66_CLALP</name>
<feature type="signal peptide" evidence="2">
    <location>
        <begin position="1"/>
        <end position="19"/>
    </location>
</feature>
<evidence type="ECO:0000256" key="2">
    <source>
        <dbReference type="SAM" id="SignalP"/>
    </source>
</evidence>
<dbReference type="Gene3D" id="1.10.238.10">
    <property type="entry name" value="EF-hand"/>
    <property type="match status" value="1"/>
</dbReference>
<dbReference type="Proteomes" id="UP001642483">
    <property type="component" value="Unassembled WGS sequence"/>
</dbReference>
<dbReference type="EMBL" id="CAWYQH010000130">
    <property type="protein sequence ID" value="CAK8692473.1"/>
    <property type="molecule type" value="Genomic_DNA"/>
</dbReference>
<evidence type="ECO:0000313" key="4">
    <source>
        <dbReference type="Proteomes" id="UP001642483"/>
    </source>
</evidence>
<keyword evidence="2" id="KW-0732">Signal</keyword>
<dbReference type="InterPro" id="IPR011992">
    <property type="entry name" value="EF-hand-dom_pair"/>
</dbReference>
<reference evidence="3 4" key="1">
    <citation type="submission" date="2024-02" db="EMBL/GenBank/DDBJ databases">
        <authorList>
            <person name="Daric V."/>
            <person name="Darras S."/>
        </authorList>
    </citation>
    <scope>NUCLEOTIDE SEQUENCE [LARGE SCALE GENOMIC DNA]</scope>
</reference>
<comment type="caution">
    <text evidence="3">The sequence shown here is derived from an EMBL/GenBank/DDBJ whole genome shotgun (WGS) entry which is preliminary data.</text>
</comment>
<evidence type="ECO:0008006" key="5">
    <source>
        <dbReference type="Google" id="ProtNLM"/>
    </source>
</evidence>
<accession>A0ABP0GM66</accession>
<dbReference type="PROSITE" id="PS00018">
    <property type="entry name" value="EF_HAND_1"/>
    <property type="match status" value="1"/>
</dbReference>
<protein>
    <recommendedName>
        <fullName evidence="5">EF-hand domain-containing protein</fullName>
    </recommendedName>
</protein>
<dbReference type="InterPro" id="IPR018247">
    <property type="entry name" value="EF_Hand_1_Ca_BS"/>
</dbReference>
<keyword evidence="1" id="KW-0106">Calcium</keyword>
<evidence type="ECO:0000313" key="3">
    <source>
        <dbReference type="EMBL" id="CAK8692473.1"/>
    </source>
</evidence>
<keyword evidence="4" id="KW-1185">Reference proteome</keyword>
<sequence length="212" mass="24283">MLRAILFLAIVCFVQKSLSLNAETEKLRIKLHCASASQGASNQEQIEALFACAEVGNKAAEITPLLTPTFHYLDINKNGEVATAEIRERLQQVHADMDERETLQFEMCDINHDEELSEDEYMRCSALYYGSKMELFGADEDLTLSYHRLRKLIKQFAKNLYKTLKHDVQIKTIKSLGKGKHGRYTLRDFVSVDLKLIKQFMESITTNAENEN</sequence>
<organism evidence="3 4">
    <name type="scientific">Clavelina lepadiformis</name>
    <name type="common">Light-bulb sea squirt</name>
    <name type="synonym">Ascidia lepadiformis</name>
    <dbReference type="NCBI Taxonomy" id="159417"/>
    <lineage>
        <taxon>Eukaryota</taxon>
        <taxon>Metazoa</taxon>
        <taxon>Chordata</taxon>
        <taxon>Tunicata</taxon>
        <taxon>Ascidiacea</taxon>
        <taxon>Aplousobranchia</taxon>
        <taxon>Clavelinidae</taxon>
        <taxon>Clavelina</taxon>
    </lineage>
</organism>
<feature type="chain" id="PRO_5045712703" description="EF-hand domain-containing protein" evidence="2">
    <location>
        <begin position="20"/>
        <end position="212"/>
    </location>
</feature>
<evidence type="ECO:0000256" key="1">
    <source>
        <dbReference type="ARBA" id="ARBA00022837"/>
    </source>
</evidence>
<dbReference type="SUPFAM" id="SSF47473">
    <property type="entry name" value="EF-hand"/>
    <property type="match status" value="1"/>
</dbReference>
<proteinExistence type="predicted"/>